<evidence type="ECO:0000313" key="1">
    <source>
        <dbReference type="EMBL" id="KAK7306223.1"/>
    </source>
</evidence>
<reference evidence="1 2" key="1">
    <citation type="submission" date="2024-01" db="EMBL/GenBank/DDBJ databases">
        <title>The genomes of 5 underutilized Papilionoideae crops provide insights into root nodulation and disease resistanc.</title>
        <authorList>
            <person name="Jiang F."/>
        </authorList>
    </citation>
    <scope>NUCLEOTIDE SEQUENCE [LARGE SCALE GENOMIC DNA]</scope>
    <source>
        <strain evidence="1">LVBAO_FW01</strain>
        <tissue evidence="1">Leaves</tissue>
    </source>
</reference>
<name>A0AAN9JXQ7_CANGL</name>
<keyword evidence="2" id="KW-1185">Reference proteome</keyword>
<accession>A0AAN9JXQ7</accession>
<dbReference type="Proteomes" id="UP001367508">
    <property type="component" value="Unassembled WGS sequence"/>
</dbReference>
<proteinExistence type="predicted"/>
<sequence length="100" mass="11011">MNGTIGYFSVSQPNSSYAHCIRFEFDLCRCDSDSIISMYSGGFAGLVATYGLSLNVLVETTREFTINKRTSILDSEGWILIDGINICNIALQDLRSKSLA</sequence>
<comment type="caution">
    <text evidence="1">The sequence shown here is derived from an EMBL/GenBank/DDBJ whole genome shotgun (WGS) entry which is preliminary data.</text>
</comment>
<organism evidence="1 2">
    <name type="scientific">Canavalia gladiata</name>
    <name type="common">Sword bean</name>
    <name type="synonym">Dolichos gladiatus</name>
    <dbReference type="NCBI Taxonomy" id="3824"/>
    <lineage>
        <taxon>Eukaryota</taxon>
        <taxon>Viridiplantae</taxon>
        <taxon>Streptophyta</taxon>
        <taxon>Embryophyta</taxon>
        <taxon>Tracheophyta</taxon>
        <taxon>Spermatophyta</taxon>
        <taxon>Magnoliopsida</taxon>
        <taxon>eudicotyledons</taxon>
        <taxon>Gunneridae</taxon>
        <taxon>Pentapetalae</taxon>
        <taxon>rosids</taxon>
        <taxon>fabids</taxon>
        <taxon>Fabales</taxon>
        <taxon>Fabaceae</taxon>
        <taxon>Papilionoideae</taxon>
        <taxon>50 kb inversion clade</taxon>
        <taxon>NPAAA clade</taxon>
        <taxon>indigoferoid/millettioid clade</taxon>
        <taxon>Phaseoleae</taxon>
        <taxon>Canavalia</taxon>
    </lineage>
</organism>
<dbReference type="EMBL" id="JAYMYQ010000011">
    <property type="protein sequence ID" value="KAK7306223.1"/>
    <property type="molecule type" value="Genomic_DNA"/>
</dbReference>
<evidence type="ECO:0000313" key="2">
    <source>
        <dbReference type="Proteomes" id="UP001367508"/>
    </source>
</evidence>
<dbReference type="AlphaFoldDB" id="A0AAN9JXQ7"/>
<gene>
    <name evidence="1" type="ORF">VNO77_44149</name>
</gene>
<protein>
    <submittedName>
        <fullName evidence="1">Uncharacterized protein</fullName>
    </submittedName>
</protein>